<dbReference type="SUPFAM" id="SSF47095">
    <property type="entry name" value="HMG-box"/>
    <property type="match status" value="1"/>
</dbReference>
<proteinExistence type="predicted"/>
<keyword evidence="2 3" id="KW-0539">Nucleus</keyword>
<evidence type="ECO:0000256" key="3">
    <source>
        <dbReference type="PROSITE-ProRule" id="PRU00267"/>
    </source>
</evidence>
<feature type="region of interest" description="Disordered" evidence="4">
    <location>
        <begin position="75"/>
        <end position="96"/>
    </location>
</feature>
<evidence type="ECO:0000256" key="4">
    <source>
        <dbReference type="SAM" id="MobiDB-lite"/>
    </source>
</evidence>
<dbReference type="GO" id="GO:0005634">
    <property type="term" value="C:nucleus"/>
    <property type="evidence" value="ECO:0007669"/>
    <property type="project" value="UniProtKB-UniRule"/>
</dbReference>
<evidence type="ECO:0000313" key="6">
    <source>
        <dbReference type="EMBL" id="KAG2214140.1"/>
    </source>
</evidence>
<dbReference type="PROSITE" id="PS50118">
    <property type="entry name" value="HMG_BOX_2"/>
    <property type="match status" value="1"/>
</dbReference>
<dbReference type="OrthoDB" id="6247875at2759"/>
<feature type="compositionally biased region" description="Basic residues" evidence="4">
    <location>
        <begin position="81"/>
        <end position="92"/>
    </location>
</feature>
<dbReference type="EMBL" id="JAEPRB010000637">
    <property type="protein sequence ID" value="KAG2214140.1"/>
    <property type="molecule type" value="Genomic_DNA"/>
</dbReference>
<dbReference type="CDD" id="cd01389">
    <property type="entry name" value="HMG-box_ROX1-like"/>
    <property type="match status" value="1"/>
</dbReference>
<evidence type="ECO:0000256" key="2">
    <source>
        <dbReference type="ARBA" id="ARBA00023242"/>
    </source>
</evidence>
<feature type="region of interest" description="Disordered" evidence="4">
    <location>
        <begin position="158"/>
        <end position="196"/>
    </location>
</feature>
<comment type="caution">
    <text evidence="6">The sequence shown here is derived from an EMBL/GenBank/DDBJ whole genome shotgun (WGS) entry which is preliminary data.</text>
</comment>
<dbReference type="PANTHER" id="PTHR45789:SF2">
    <property type="entry name" value="FI18025P1"/>
    <property type="match status" value="1"/>
</dbReference>
<dbReference type="InterPro" id="IPR051356">
    <property type="entry name" value="SOX/SOX-like_TF"/>
</dbReference>
<feature type="compositionally biased region" description="Low complexity" evidence="4">
    <location>
        <begin position="175"/>
        <end position="190"/>
    </location>
</feature>
<keyword evidence="1 3" id="KW-0238">DNA-binding</keyword>
<evidence type="ECO:0000259" key="5">
    <source>
        <dbReference type="PROSITE" id="PS50118"/>
    </source>
</evidence>
<organism evidence="6 7">
    <name type="scientific">Circinella minor</name>
    <dbReference type="NCBI Taxonomy" id="1195481"/>
    <lineage>
        <taxon>Eukaryota</taxon>
        <taxon>Fungi</taxon>
        <taxon>Fungi incertae sedis</taxon>
        <taxon>Mucoromycota</taxon>
        <taxon>Mucoromycotina</taxon>
        <taxon>Mucoromycetes</taxon>
        <taxon>Mucorales</taxon>
        <taxon>Lichtheimiaceae</taxon>
        <taxon>Circinella</taxon>
    </lineage>
</organism>
<accession>A0A8H7RPA5</accession>
<sequence length="493" mass="55860">MTTMITLGHLQEDISSSPISAAGTATTFDTLPFPSSLKHDNTATAATSNNIITKIKALPGIKKAHIEDMLELALSNTQSQQRRRRPRIRKRDPNRVPRPMNCFLAYRLEKQKQIASICPGTNHREISKIVAKWWSEEPDEEKEKYRLIAEKDKQLHKEKYPNYKYTPKKKRQAISNDNNSNDNKSSTSDSMAGNYSEKITLPPLSIPKDYIGETTTFSNDCFIRDRQQQEKYNQGTSSFNPFNYSLDGFKSLYSTCRFGNNSPMDDQIILPPINVNNHTDDNNNNTPYGNYNQFSLNNYLDNINNSSWTQQNLTSNTNNYDSVTSSLVSSNTFSYGNHSTSNLPNTGSFWAPVAPPPLIHSTQQQQQHQQTELPWIGNITPLSFQFSTPSTSDLLSTDNNPTTPSTFDIMQRQQSISAPQFLQQSATGQQQNQLLPSYYPTLPSLDQPIYQHQDITLTDMLNTDFPLMNSLFSPIQQTVAPSQTQLDTYTNDF</sequence>
<protein>
    <recommendedName>
        <fullName evidence="5">HMG box domain-containing protein</fullName>
    </recommendedName>
</protein>
<dbReference type="GO" id="GO:0000981">
    <property type="term" value="F:DNA-binding transcription factor activity, RNA polymerase II-specific"/>
    <property type="evidence" value="ECO:0007669"/>
    <property type="project" value="TreeGrafter"/>
</dbReference>
<dbReference type="InterPro" id="IPR036910">
    <property type="entry name" value="HMG_box_dom_sf"/>
</dbReference>
<gene>
    <name evidence="6" type="ORF">INT45_009919</name>
</gene>
<feature type="DNA-binding region" description="HMG box" evidence="3">
    <location>
        <begin position="96"/>
        <end position="164"/>
    </location>
</feature>
<dbReference type="PANTHER" id="PTHR45789">
    <property type="entry name" value="FI18025P1"/>
    <property type="match status" value="1"/>
</dbReference>
<dbReference type="GO" id="GO:0000978">
    <property type="term" value="F:RNA polymerase II cis-regulatory region sequence-specific DNA binding"/>
    <property type="evidence" value="ECO:0007669"/>
    <property type="project" value="TreeGrafter"/>
</dbReference>
<evidence type="ECO:0000256" key="1">
    <source>
        <dbReference type="ARBA" id="ARBA00023125"/>
    </source>
</evidence>
<dbReference type="InterPro" id="IPR009071">
    <property type="entry name" value="HMG_box_dom"/>
</dbReference>
<evidence type="ECO:0000313" key="7">
    <source>
        <dbReference type="Proteomes" id="UP000646827"/>
    </source>
</evidence>
<dbReference type="Proteomes" id="UP000646827">
    <property type="component" value="Unassembled WGS sequence"/>
</dbReference>
<dbReference type="SMART" id="SM00398">
    <property type="entry name" value="HMG"/>
    <property type="match status" value="1"/>
</dbReference>
<dbReference type="Gene3D" id="1.10.30.10">
    <property type="entry name" value="High mobility group box domain"/>
    <property type="match status" value="1"/>
</dbReference>
<name>A0A8H7RPA5_9FUNG</name>
<reference evidence="6 7" key="1">
    <citation type="submission" date="2020-12" db="EMBL/GenBank/DDBJ databases">
        <title>Metabolic potential, ecology and presence of endohyphal bacteria is reflected in genomic diversity of Mucoromycotina.</title>
        <authorList>
            <person name="Muszewska A."/>
            <person name="Okrasinska A."/>
            <person name="Steczkiewicz K."/>
            <person name="Drgas O."/>
            <person name="Orlowska M."/>
            <person name="Perlinska-Lenart U."/>
            <person name="Aleksandrzak-Piekarczyk T."/>
            <person name="Szatraj K."/>
            <person name="Zielenkiewicz U."/>
            <person name="Pilsyk S."/>
            <person name="Malc E."/>
            <person name="Mieczkowski P."/>
            <person name="Kruszewska J.S."/>
            <person name="Biernat P."/>
            <person name="Pawlowska J."/>
        </authorList>
    </citation>
    <scope>NUCLEOTIDE SEQUENCE [LARGE SCALE GENOMIC DNA]</scope>
    <source>
        <strain evidence="6 7">CBS 142.35</strain>
    </source>
</reference>
<feature type="domain" description="HMG box" evidence="5">
    <location>
        <begin position="96"/>
        <end position="164"/>
    </location>
</feature>
<keyword evidence="7" id="KW-1185">Reference proteome</keyword>
<dbReference type="AlphaFoldDB" id="A0A8H7RPA5"/>
<dbReference type="Pfam" id="PF00505">
    <property type="entry name" value="HMG_box"/>
    <property type="match status" value="1"/>
</dbReference>